<dbReference type="PANTHER" id="PTHR42829:SF2">
    <property type="entry name" value="NADH-UBIQUINONE OXIDOREDUCTASE CHAIN 5"/>
    <property type="match status" value="1"/>
</dbReference>
<dbReference type="EMBL" id="UINC01001163">
    <property type="protein sequence ID" value="SUZ72962.1"/>
    <property type="molecule type" value="Genomic_DNA"/>
</dbReference>
<accession>A0A381Q0Z4</accession>
<comment type="subcellular location">
    <subcellularLocation>
        <location evidence="1">Membrane</location>
        <topology evidence="1">Multi-pass membrane protein</topology>
    </subcellularLocation>
</comment>
<dbReference type="Pfam" id="PF00361">
    <property type="entry name" value="Proton_antipo_M"/>
    <property type="match status" value="1"/>
</dbReference>
<dbReference type="Gene3D" id="1.20.5.2700">
    <property type="match status" value="1"/>
</dbReference>
<gene>
    <name evidence="8" type="ORF">METZ01_LOCUS25816</name>
</gene>
<sequence length="633" mass="70041">MSQIWLVPAFPLLGFILNGFLGKRFGTRFVTFVGPLAIALAFAQSLVLFFQMLEVEGNVLHEHLYTWIVSGNFEAGINFQVDQLSSLYLLVITGVGFLIHVYSVGYMDGESGYYRFFAYLNLFVFFMLLLVLGDSFLLMFVGWEGVGLCSYLLIGYYLEKDSAAEAAKKAFLFNRVGDFGVLSAVLLIFLAFGSIEFATVNAEAATRLDYGGPLVTAITLLLFLGATGKSAQIPLFVWLPDAMEGPTPVSALIHAATMVTAGLYMVARLSHLFVLAPFTMNVIAVVGATTALLAATIAITQTDIKRVLAYSTVSQLGYMFLAMGVGAFGAGVFHVMTHAFFKALLFLGSGSVILAIHHEQDMRKMGALSNKLPITYVTMLLGTLAISGIPFFSGFFSKDEILWKAFSSSYGGPWLWGVGFLTAGMTAFYMFRMIYLTFHGESRVDSHVAKHVRESPFTITIPLMILAVLAVLGGFFGVPHVFHLIPNGIEVFFHDFFAEIPGGHGTVSTEWTLMILSVMFALLAWFVASRLYHSGFKIASALRSKWEWAYQLSLNKWYVDEIYDALIIQPGRLLSTHLLWRLFDQNVIDRSVNTTGIVARMVGNTIRPFQNGLTQNYALIFTLGTFLILWYVM</sequence>
<dbReference type="GO" id="GO:0016020">
    <property type="term" value="C:membrane"/>
    <property type="evidence" value="ECO:0007669"/>
    <property type="project" value="UniProtKB-SubCell"/>
</dbReference>
<feature type="transmembrane region" description="Helical" evidence="5">
    <location>
        <begin position="29"/>
        <end position="50"/>
    </location>
</feature>
<protein>
    <recommendedName>
        <fullName evidence="9">NADH-quinone oxidoreductase subunit L</fullName>
    </recommendedName>
</protein>
<keyword evidence="3 5" id="KW-1133">Transmembrane helix</keyword>
<feature type="transmembrane region" description="Helical" evidence="5">
    <location>
        <begin position="87"/>
        <end position="106"/>
    </location>
</feature>
<dbReference type="GO" id="GO:0008137">
    <property type="term" value="F:NADH dehydrogenase (ubiquinone) activity"/>
    <property type="evidence" value="ECO:0007669"/>
    <property type="project" value="InterPro"/>
</dbReference>
<dbReference type="InterPro" id="IPR001516">
    <property type="entry name" value="Proton_antipo_N"/>
</dbReference>
<feature type="transmembrane region" description="Helical" evidence="5">
    <location>
        <begin position="138"/>
        <end position="158"/>
    </location>
</feature>
<evidence type="ECO:0000256" key="3">
    <source>
        <dbReference type="ARBA" id="ARBA00022989"/>
    </source>
</evidence>
<reference evidence="8" key="1">
    <citation type="submission" date="2018-05" db="EMBL/GenBank/DDBJ databases">
        <authorList>
            <person name="Lanie J.A."/>
            <person name="Ng W.-L."/>
            <person name="Kazmierczak K.M."/>
            <person name="Andrzejewski T.M."/>
            <person name="Davidsen T.M."/>
            <person name="Wayne K.J."/>
            <person name="Tettelin H."/>
            <person name="Glass J.I."/>
            <person name="Rusch D."/>
            <person name="Podicherti R."/>
            <person name="Tsui H.-C.T."/>
            <person name="Winkler M.E."/>
        </authorList>
    </citation>
    <scope>NUCLEOTIDE SEQUENCE</scope>
</reference>
<evidence type="ECO:0000259" key="7">
    <source>
        <dbReference type="Pfam" id="PF00662"/>
    </source>
</evidence>
<feature type="transmembrane region" description="Helical" evidence="5">
    <location>
        <begin position="416"/>
        <end position="438"/>
    </location>
</feature>
<evidence type="ECO:0000256" key="5">
    <source>
        <dbReference type="SAM" id="Phobius"/>
    </source>
</evidence>
<organism evidence="8">
    <name type="scientific">marine metagenome</name>
    <dbReference type="NCBI Taxonomy" id="408172"/>
    <lineage>
        <taxon>unclassified sequences</taxon>
        <taxon>metagenomes</taxon>
        <taxon>ecological metagenomes</taxon>
    </lineage>
</organism>
<dbReference type="GO" id="GO:0015990">
    <property type="term" value="P:electron transport coupled proton transport"/>
    <property type="evidence" value="ECO:0007669"/>
    <property type="project" value="TreeGrafter"/>
</dbReference>
<feature type="transmembrane region" description="Helical" evidence="5">
    <location>
        <begin position="376"/>
        <end position="396"/>
    </location>
</feature>
<dbReference type="PRINTS" id="PR01435">
    <property type="entry name" value="NPOXDRDTASE5"/>
</dbReference>
<feature type="transmembrane region" description="Helical" evidence="5">
    <location>
        <begin position="307"/>
        <end position="333"/>
    </location>
</feature>
<dbReference type="Pfam" id="PF00662">
    <property type="entry name" value="Proton_antipo_N"/>
    <property type="match status" value="1"/>
</dbReference>
<dbReference type="InterPro" id="IPR001750">
    <property type="entry name" value="ND/Mrp_TM"/>
</dbReference>
<keyword evidence="2 5" id="KW-0812">Transmembrane</keyword>
<dbReference type="InterPro" id="IPR018393">
    <property type="entry name" value="NADHpl_OxRdtase_5_subgr"/>
</dbReference>
<feature type="transmembrane region" description="Helical" evidence="5">
    <location>
        <begin position="113"/>
        <end position="132"/>
    </location>
</feature>
<feature type="transmembrane region" description="Helical" evidence="5">
    <location>
        <begin position="339"/>
        <end position="356"/>
    </location>
</feature>
<feature type="transmembrane region" description="Helical" evidence="5">
    <location>
        <begin position="273"/>
        <end position="295"/>
    </location>
</feature>
<dbReference type="PANTHER" id="PTHR42829">
    <property type="entry name" value="NADH-UBIQUINONE OXIDOREDUCTASE CHAIN 5"/>
    <property type="match status" value="1"/>
</dbReference>
<dbReference type="PRINTS" id="PR01434">
    <property type="entry name" value="NADHDHGNASE5"/>
</dbReference>
<dbReference type="AlphaFoldDB" id="A0A381Q0Z4"/>
<feature type="domain" description="NADH-Ubiquinone oxidoreductase (complex I) chain 5 N-terminal" evidence="7">
    <location>
        <begin position="67"/>
        <end position="117"/>
    </location>
</feature>
<keyword evidence="4 5" id="KW-0472">Membrane</keyword>
<feature type="transmembrane region" description="Helical" evidence="5">
    <location>
        <begin position="210"/>
        <end position="228"/>
    </location>
</feature>
<dbReference type="NCBIfam" id="NF005141">
    <property type="entry name" value="PRK06590.1"/>
    <property type="match status" value="1"/>
</dbReference>
<dbReference type="GO" id="GO:0042773">
    <property type="term" value="P:ATP synthesis coupled electron transport"/>
    <property type="evidence" value="ECO:0007669"/>
    <property type="project" value="InterPro"/>
</dbReference>
<evidence type="ECO:0000256" key="1">
    <source>
        <dbReference type="ARBA" id="ARBA00004141"/>
    </source>
</evidence>
<feature type="transmembrane region" description="Helical" evidence="5">
    <location>
        <begin position="511"/>
        <end position="528"/>
    </location>
</feature>
<evidence type="ECO:0000313" key="8">
    <source>
        <dbReference type="EMBL" id="SUZ72962.1"/>
    </source>
</evidence>
<evidence type="ECO:0000256" key="2">
    <source>
        <dbReference type="ARBA" id="ARBA00022692"/>
    </source>
</evidence>
<feature type="transmembrane region" description="Helical" evidence="5">
    <location>
        <begin position="6"/>
        <end position="22"/>
    </location>
</feature>
<feature type="transmembrane region" description="Helical" evidence="5">
    <location>
        <begin position="179"/>
        <end position="198"/>
    </location>
</feature>
<dbReference type="GO" id="GO:0003954">
    <property type="term" value="F:NADH dehydrogenase activity"/>
    <property type="evidence" value="ECO:0007669"/>
    <property type="project" value="TreeGrafter"/>
</dbReference>
<name>A0A381Q0Z4_9ZZZZ</name>
<evidence type="ECO:0008006" key="9">
    <source>
        <dbReference type="Google" id="ProtNLM"/>
    </source>
</evidence>
<dbReference type="InterPro" id="IPR003945">
    <property type="entry name" value="NU5C-like"/>
</dbReference>
<feature type="transmembrane region" description="Helical" evidence="5">
    <location>
        <begin position="249"/>
        <end position="267"/>
    </location>
</feature>
<feature type="transmembrane region" description="Helical" evidence="5">
    <location>
        <begin position="459"/>
        <end position="478"/>
    </location>
</feature>
<evidence type="ECO:0000256" key="4">
    <source>
        <dbReference type="ARBA" id="ARBA00023136"/>
    </source>
</evidence>
<evidence type="ECO:0000259" key="6">
    <source>
        <dbReference type="Pfam" id="PF00361"/>
    </source>
</evidence>
<feature type="transmembrane region" description="Helical" evidence="5">
    <location>
        <begin position="616"/>
        <end position="632"/>
    </location>
</feature>
<feature type="domain" description="NADH:quinone oxidoreductase/Mrp antiporter transmembrane" evidence="6">
    <location>
        <begin position="135"/>
        <end position="425"/>
    </location>
</feature>
<dbReference type="NCBIfam" id="TIGR01974">
    <property type="entry name" value="NDH_I_L"/>
    <property type="match status" value="1"/>
</dbReference>
<proteinExistence type="predicted"/>